<gene>
    <name evidence="1" type="ORF">AN640_04630</name>
</gene>
<evidence type="ECO:0000313" key="2">
    <source>
        <dbReference type="Proteomes" id="UP000188637"/>
    </source>
</evidence>
<organism evidence="1 2">
    <name type="scientific">Candidatus Epulonipiscium fishelsonii</name>
    <dbReference type="NCBI Taxonomy" id="77094"/>
    <lineage>
        <taxon>Bacteria</taxon>
        <taxon>Bacillati</taxon>
        <taxon>Bacillota</taxon>
        <taxon>Clostridia</taxon>
        <taxon>Lachnospirales</taxon>
        <taxon>Lachnospiraceae</taxon>
        <taxon>Candidatus Epulonipiscium</taxon>
    </lineage>
</organism>
<dbReference type="Proteomes" id="UP000188637">
    <property type="component" value="Unassembled WGS sequence"/>
</dbReference>
<protein>
    <submittedName>
        <fullName evidence="1">GntR family transcriptional regulator</fullName>
    </submittedName>
</protein>
<name>A0ACC8XID7_9FIRM</name>
<evidence type="ECO:0000313" key="1">
    <source>
        <dbReference type="EMBL" id="ONI45387.1"/>
    </source>
</evidence>
<proteinExistence type="predicted"/>
<accession>A0ACC8XID7</accession>
<comment type="caution">
    <text evidence="1">The sequence shown here is derived from an EMBL/GenBank/DDBJ whole genome shotgun (WGS) entry which is preliminary data.</text>
</comment>
<reference evidence="1" key="1">
    <citation type="submission" date="2016-08" db="EMBL/GenBank/DDBJ databases">
        <authorList>
            <person name="Ngugi D.K."/>
            <person name="Miyake S."/>
            <person name="Stingl U."/>
        </authorList>
    </citation>
    <scope>NUCLEOTIDE SEQUENCE</scope>
    <source>
        <strain evidence="1">SCG-D08WGA-EpuloA1</strain>
    </source>
</reference>
<sequence length="119" mass="13700">MKLNSNEPIFIQIAKYLEDQIIQDFIEEETQIPSTTELAKTYAINPATILKGINILVYKHVLYKKRGIGMFVSKGAKAIIQTERRELFKSSVVRTLMEEANKLGISKQEIVEQIVDWEE</sequence>
<dbReference type="EMBL" id="LJHD01000063">
    <property type="protein sequence ID" value="ONI45387.1"/>
    <property type="molecule type" value="Genomic_DNA"/>
</dbReference>
<keyword evidence="2" id="KW-1185">Reference proteome</keyword>